<feature type="domain" description="Flagellar basal-body/hook protein C-terminal" evidence="7">
    <location>
        <begin position="805"/>
        <end position="849"/>
    </location>
</feature>
<dbReference type="OrthoDB" id="9802553at2"/>
<evidence type="ECO:0000259" key="8">
    <source>
        <dbReference type="Pfam" id="PF22638"/>
    </source>
</evidence>
<keyword evidence="5" id="KW-0964">Secreted</keyword>
<dbReference type="AlphaFoldDB" id="A0A1X7IU21"/>
<dbReference type="PANTHER" id="PTHR30033:SF1">
    <property type="entry name" value="FLAGELLAR HOOK-ASSOCIATED PROTEIN 1"/>
    <property type="match status" value="1"/>
</dbReference>
<comment type="subcellular location">
    <subcellularLocation>
        <location evidence="1">Bacterial flagellum</location>
    </subcellularLocation>
    <subcellularLocation>
        <location evidence="2">Secreted</location>
    </subcellularLocation>
</comment>
<dbReference type="PRINTS" id="PR01005">
    <property type="entry name" value="FLGHOOKAP1"/>
</dbReference>
<dbReference type="Pfam" id="PF06429">
    <property type="entry name" value="Flg_bbr_C"/>
    <property type="match status" value="1"/>
</dbReference>
<dbReference type="PANTHER" id="PTHR30033">
    <property type="entry name" value="FLAGELLAR HOOK-ASSOCIATED PROTEIN 1"/>
    <property type="match status" value="1"/>
</dbReference>
<dbReference type="InterPro" id="IPR010930">
    <property type="entry name" value="Flg_bb/hook_C_dom"/>
</dbReference>
<dbReference type="EMBL" id="FXBB01000005">
    <property type="protein sequence ID" value="SMG18657.1"/>
    <property type="molecule type" value="Genomic_DNA"/>
</dbReference>
<evidence type="ECO:0000256" key="2">
    <source>
        <dbReference type="ARBA" id="ARBA00004613"/>
    </source>
</evidence>
<evidence type="ECO:0000256" key="4">
    <source>
        <dbReference type="ARBA" id="ARBA00016244"/>
    </source>
</evidence>
<keyword evidence="10" id="KW-1185">Reference proteome</keyword>
<dbReference type="Proteomes" id="UP000193355">
    <property type="component" value="Unassembled WGS sequence"/>
</dbReference>
<dbReference type="InterPro" id="IPR002371">
    <property type="entry name" value="FlgK"/>
</dbReference>
<accession>A0A1X7IU21</accession>
<dbReference type="RefSeq" id="WP_085544000.1">
    <property type="nucleotide sequence ID" value="NZ_FXBB01000005.1"/>
</dbReference>
<dbReference type="GO" id="GO:0009424">
    <property type="term" value="C:bacterial-type flagellum hook"/>
    <property type="evidence" value="ECO:0007669"/>
    <property type="project" value="InterPro"/>
</dbReference>
<feature type="domain" description="Flagellar hook-associated protein FlgK helical" evidence="8">
    <location>
        <begin position="631"/>
        <end position="707"/>
    </location>
</feature>
<feature type="domain" description="Flagellar hook-associated protein FlgK helical" evidence="8">
    <location>
        <begin position="103"/>
        <end position="274"/>
    </location>
</feature>
<dbReference type="GO" id="GO:0005576">
    <property type="term" value="C:extracellular region"/>
    <property type="evidence" value="ECO:0007669"/>
    <property type="project" value="UniProtKB-SubCell"/>
</dbReference>
<keyword evidence="9" id="KW-0282">Flagellum</keyword>
<dbReference type="SUPFAM" id="SSF64518">
    <property type="entry name" value="Phase 1 flagellin"/>
    <property type="match status" value="1"/>
</dbReference>
<evidence type="ECO:0000256" key="5">
    <source>
        <dbReference type="ARBA" id="ARBA00022525"/>
    </source>
</evidence>
<dbReference type="NCBIfam" id="TIGR02492">
    <property type="entry name" value="flgK_ends"/>
    <property type="match status" value="1"/>
</dbReference>
<keyword evidence="9" id="KW-0966">Cell projection</keyword>
<dbReference type="GO" id="GO:0044780">
    <property type="term" value="P:bacterial-type flagellum assembly"/>
    <property type="evidence" value="ECO:0007669"/>
    <property type="project" value="InterPro"/>
</dbReference>
<dbReference type="STRING" id="561720.SAMN06275492_10550"/>
<evidence type="ECO:0000313" key="10">
    <source>
        <dbReference type="Proteomes" id="UP000193355"/>
    </source>
</evidence>
<keyword evidence="6" id="KW-0975">Bacterial flagellum</keyword>
<protein>
    <recommendedName>
        <fullName evidence="4">Flagellar hook-associated protein 1</fullName>
    </recommendedName>
</protein>
<gene>
    <name evidence="9" type="ORF">SAMN06275492_10550</name>
</gene>
<evidence type="ECO:0000256" key="3">
    <source>
        <dbReference type="ARBA" id="ARBA00009677"/>
    </source>
</evidence>
<reference evidence="10" key="1">
    <citation type="submission" date="2017-04" db="EMBL/GenBank/DDBJ databases">
        <authorList>
            <person name="Varghese N."/>
            <person name="Submissions S."/>
        </authorList>
    </citation>
    <scope>NUCLEOTIDE SEQUENCE [LARGE SCALE GENOMIC DNA]</scope>
    <source>
        <strain evidence="10">USBA 82</strain>
    </source>
</reference>
<evidence type="ECO:0000313" key="9">
    <source>
        <dbReference type="EMBL" id="SMG18657.1"/>
    </source>
</evidence>
<sequence>MINSFFGFEMGRRALDYCRRGFETAGHNISNAATEGYSKQRVEASTTDPFTEPGLNRPALPGQIGTGVKIDAIVRLRDQFLDLQYREESTVKGYWDVMTQALDTLETFVNEPHGESVRVGLDDFWSALQEVSKRPDDTSARQNLITKSDTLGVYLESLSRNYDEYRNGLNGQVSLKVKEANTYIDQIAALNVTISEIEGVGGNPNDLYDRRDLMAEKLCSLIDAEVGSPCDTTDGEYKIYLGGRTLVQGDKARHLELVPVPGNQGYYDVQVEDNTFDHVSDLDVLSVIIDQQAPEAVHSVSVERLATETAWSVGGAQINGAIGRLPVSDPDSAMNIEGTLRLQVGTSGVRATGKQLDNQTGSPILLKAPGGDDPTEHVFRIASQDLKDMPGNPDEMYVTLEWNSGTSEWELSSRCGNTTSATVGVGQEVSLDDLQSFLQNDTGVGGRLNVMVESSGTVDRLVVRSGDDHLLSFSDMKGDFLSSVVGLKNDSPEVTIEIEDGDSLRTIANKINSSYKAGDGAPSDPSQWLRAEIKTDGSGDYYMVLESNSIGEANRINIMGSDKGDTYAARRLGLMGGTATEYSTEVITSSTDAMLMVNNDKFLSSFNEFRQARAIGPSDGYQASEMTEASKGIEFQLKSTGNSSIRIEHHVKGGQIRSMLEVRDDVILEHMANFDEIAYGLASEMNAVHYAGHGTGNYANVTGTAFFESIGQMKGAAGSLTVNRELKIAPAMLATAAGDGSGKTKGEGDGGNAINMAQLKQAKVLDGDSSTFNEYYEDFIARLGVQSQRAQSMQSNQTALVDQIQQQRQSVMGVNIDEEMMDIMKFQQGFNAISRYVTTLDEMLDKIINGMGRVGM</sequence>
<evidence type="ECO:0000256" key="6">
    <source>
        <dbReference type="ARBA" id="ARBA00023143"/>
    </source>
</evidence>
<evidence type="ECO:0000256" key="1">
    <source>
        <dbReference type="ARBA" id="ARBA00004365"/>
    </source>
</evidence>
<comment type="similarity">
    <text evidence="3">Belongs to the flagella basal body rod proteins family.</text>
</comment>
<dbReference type="Pfam" id="PF22638">
    <property type="entry name" value="FlgK_D1"/>
    <property type="match status" value="2"/>
</dbReference>
<keyword evidence="9" id="KW-0969">Cilium</keyword>
<evidence type="ECO:0000259" key="7">
    <source>
        <dbReference type="Pfam" id="PF06429"/>
    </source>
</evidence>
<dbReference type="GO" id="GO:0005198">
    <property type="term" value="F:structural molecule activity"/>
    <property type="evidence" value="ECO:0007669"/>
    <property type="project" value="InterPro"/>
</dbReference>
<name>A0A1X7IU21_9BACT</name>
<proteinExistence type="inferred from homology"/>
<dbReference type="InterPro" id="IPR053927">
    <property type="entry name" value="FlgK_helical"/>
</dbReference>
<organism evidence="9 10">
    <name type="scientific">Dethiosulfovibrio salsuginis</name>
    <dbReference type="NCBI Taxonomy" id="561720"/>
    <lineage>
        <taxon>Bacteria</taxon>
        <taxon>Thermotogati</taxon>
        <taxon>Synergistota</taxon>
        <taxon>Synergistia</taxon>
        <taxon>Synergistales</taxon>
        <taxon>Dethiosulfovibrionaceae</taxon>
        <taxon>Dethiosulfovibrio</taxon>
    </lineage>
</organism>